<dbReference type="Proteomes" id="UP001139477">
    <property type="component" value="Unassembled WGS sequence"/>
</dbReference>
<gene>
    <name evidence="1" type="ORF">NHG85_05040</name>
</gene>
<dbReference type="EMBL" id="JAMYXC010000066">
    <property type="protein sequence ID" value="MCP1167895.1"/>
    <property type="molecule type" value="Genomic_DNA"/>
</dbReference>
<sequence length="149" mass="15073">MTEDEFEALERAMEDTGSMAESFSRELARMRAGLAETTRDLGKLERGFSGGLRRAIDGVLFDGASPGAALRGLAGAMSSTVYDNAMRPVTDGLGGLLAQGVNGLVSGLMPFAKGGAFAGGVVSGPVAFPMRGGAGLMGEAGPDSDRPGS</sequence>
<evidence type="ECO:0008006" key="3">
    <source>
        <dbReference type="Google" id="ProtNLM"/>
    </source>
</evidence>
<proteinExistence type="predicted"/>
<dbReference type="RefSeq" id="WP_253330411.1">
    <property type="nucleotide sequence ID" value="NZ_JAMYXC010000066.1"/>
</dbReference>
<comment type="caution">
    <text evidence="1">The sequence shown here is derived from an EMBL/GenBank/DDBJ whole genome shotgun (WGS) entry which is preliminary data.</text>
</comment>
<dbReference type="AlphaFoldDB" id="A0A9X2JP97"/>
<keyword evidence="2" id="KW-1185">Reference proteome</keyword>
<reference evidence="1" key="1">
    <citation type="submission" date="2022-06" db="EMBL/GenBank/DDBJ databases">
        <title>Limimaricola sediminis sp. nov., isolated from an intertidal sediment.</title>
        <authorList>
            <person name="Shao X."/>
        </authorList>
    </citation>
    <scope>NUCLEOTIDE SEQUENCE</scope>
    <source>
        <strain evidence="1">ASW11-118</strain>
    </source>
</reference>
<protein>
    <recommendedName>
        <fullName evidence="3">Phage tail tape measure protein, lambda family</fullName>
    </recommendedName>
</protein>
<evidence type="ECO:0000313" key="2">
    <source>
        <dbReference type="Proteomes" id="UP001139477"/>
    </source>
</evidence>
<organism evidence="1 2">
    <name type="scientific">Limimaricola litoreus</name>
    <dbReference type="NCBI Taxonomy" id="2955316"/>
    <lineage>
        <taxon>Bacteria</taxon>
        <taxon>Pseudomonadati</taxon>
        <taxon>Pseudomonadota</taxon>
        <taxon>Alphaproteobacteria</taxon>
        <taxon>Rhodobacterales</taxon>
        <taxon>Paracoccaceae</taxon>
        <taxon>Limimaricola</taxon>
    </lineage>
</organism>
<name>A0A9X2JP97_9RHOB</name>
<accession>A0A9X2JP97</accession>
<evidence type="ECO:0000313" key="1">
    <source>
        <dbReference type="EMBL" id="MCP1167895.1"/>
    </source>
</evidence>